<dbReference type="GO" id="GO:0045022">
    <property type="term" value="P:early endosome to late endosome transport"/>
    <property type="evidence" value="ECO:0007669"/>
    <property type="project" value="TreeGrafter"/>
</dbReference>
<keyword evidence="12" id="KW-0472">Membrane</keyword>
<dbReference type="GO" id="GO:0005764">
    <property type="term" value="C:lysosome"/>
    <property type="evidence" value="ECO:0007669"/>
    <property type="project" value="UniProtKB-SubCell"/>
</dbReference>
<dbReference type="AlphaFoldDB" id="A0A914B1R6"/>
<reference evidence="18" key="1">
    <citation type="submission" date="2022-11" db="UniProtKB">
        <authorList>
            <consortium name="EnsemblMetazoa"/>
        </authorList>
    </citation>
    <scope>IDENTIFICATION</scope>
</reference>
<evidence type="ECO:0000256" key="8">
    <source>
        <dbReference type="ARBA" id="ARBA00022753"/>
    </source>
</evidence>
<keyword evidence="19" id="KW-1185">Reference proteome</keyword>
<evidence type="ECO:0000256" key="16">
    <source>
        <dbReference type="SAM" id="MobiDB-lite"/>
    </source>
</evidence>
<name>A0A914B1R6_PATMI</name>
<dbReference type="PANTHER" id="PTHR22999">
    <property type="entry name" value="PX SERINE/THREONINE KINASE PXK"/>
    <property type="match status" value="1"/>
</dbReference>
<accession>A0A914B1R6</accession>
<evidence type="ECO:0000256" key="3">
    <source>
        <dbReference type="ARBA" id="ARBA00004492"/>
    </source>
</evidence>
<evidence type="ECO:0000313" key="18">
    <source>
        <dbReference type="EnsemblMetazoa" id="XP_038069942.1"/>
    </source>
</evidence>
<proteinExistence type="predicted"/>
<dbReference type="InterPro" id="IPR051837">
    <property type="entry name" value="SortingNexin/PXDomain-PKLike"/>
</dbReference>
<feature type="compositionally biased region" description="Basic and acidic residues" evidence="16">
    <location>
        <begin position="1"/>
        <end position="20"/>
    </location>
</feature>
<evidence type="ECO:0000256" key="6">
    <source>
        <dbReference type="ARBA" id="ARBA00022490"/>
    </source>
</evidence>
<dbReference type="FunFam" id="3.30.1520.10:FF:000011">
    <property type="entry name" value="Putative sorting nexin-16"/>
    <property type="match status" value="1"/>
</dbReference>
<feature type="compositionally biased region" description="Polar residues" evidence="16">
    <location>
        <begin position="390"/>
        <end position="399"/>
    </location>
</feature>
<dbReference type="InterPro" id="IPR001683">
    <property type="entry name" value="PX_dom"/>
</dbReference>
<dbReference type="GeneID" id="119739183"/>
<dbReference type="GO" id="GO:0031902">
    <property type="term" value="C:late endosome membrane"/>
    <property type="evidence" value="ECO:0007669"/>
    <property type="project" value="UniProtKB-SubCell"/>
</dbReference>
<evidence type="ECO:0000256" key="9">
    <source>
        <dbReference type="ARBA" id="ARBA00022927"/>
    </source>
</evidence>
<keyword evidence="13" id="KW-0458">Lysosome</keyword>
<evidence type="ECO:0000259" key="17">
    <source>
        <dbReference type="PROSITE" id="PS50195"/>
    </source>
</evidence>
<evidence type="ECO:0000256" key="2">
    <source>
        <dbReference type="ARBA" id="ARBA00004371"/>
    </source>
</evidence>
<evidence type="ECO:0000256" key="15">
    <source>
        <dbReference type="ARBA" id="ARBA00071931"/>
    </source>
</evidence>
<evidence type="ECO:0000256" key="11">
    <source>
        <dbReference type="ARBA" id="ARBA00023121"/>
    </source>
</evidence>
<feature type="compositionally biased region" description="Polar residues" evidence="16">
    <location>
        <begin position="77"/>
        <end position="90"/>
    </location>
</feature>
<dbReference type="PROSITE" id="PS50195">
    <property type="entry name" value="PX"/>
    <property type="match status" value="1"/>
</dbReference>
<dbReference type="Pfam" id="PF00787">
    <property type="entry name" value="PX"/>
    <property type="match status" value="1"/>
</dbReference>
<sequence>MPSPRKACERMEREIDHQRIDGTSAMTDVAVDASSETRPQKTAAALAALSMSMPSSVNDPDVQSLPREIVDGQPEASTLMTSTPNSSSAAQRPRNLPGRLVAAPGTSGQHRSSGYSASSLGVGTCVNVAVEDPAGEEITLRAPIVGYEVMEQRAKFTVFKILVRKSEQDSWFLFRRYTDFVRVNAKLRHIFPIFRLALPPKRWFGSNFDPNFLEDRQLGLQAFIDNIIGHKDIVLSGPVREFLCLDDPPGPYDNLEESRALCESLDETVYNLRLELAERDRQIVSLSAELETAQEHISQLQNSSGGKSKTENVPNSSTPVSGESSTIEGDLHSQAEADQSMSFPQSEIQHSPETSLNKGSISANDTESKASPTPRKGTGHKQGGTRQDDQQTNNIISVT</sequence>
<dbReference type="Gene3D" id="3.30.1520.10">
    <property type="entry name" value="Phox-like domain"/>
    <property type="match status" value="1"/>
</dbReference>
<dbReference type="OrthoDB" id="76516at2759"/>
<feature type="compositionally biased region" description="Polar residues" evidence="16">
    <location>
        <begin position="336"/>
        <end position="371"/>
    </location>
</feature>
<feature type="domain" description="PX" evidence="17">
    <location>
        <begin position="137"/>
        <end position="250"/>
    </location>
</feature>
<comment type="subcellular location">
    <subcellularLocation>
        <location evidence="4">Cytoplasm</location>
    </subcellularLocation>
    <subcellularLocation>
        <location evidence="1">Early endosome membrane</location>
    </subcellularLocation>
    <subcellularLocation>
        <location evidence="3">Late endosome membrane</location>
        <topology evidence="3">Peripheral membrane protein</topology>
        <orientation evidence="3">Cytoplasmic side</orientation>
    </subcellularLocation>
    <subcellularLocation>
        <location evidence="2">Lysosome</location>
    </subcellularLocation>
</comment>
<evidence type="ECO:0000256" key="5">
    <source>
        <dbReference type="ARBA" id="ARBA00022448"/>
    </source>
</evidence>
<evidence type="ECO:0000256" key="10">
    <source>
        <dbReference type="ARBA" id="ARBA00023054"/>
    </source>
</evidence>
<dbReference type="SMART" id="SM00312">
    <property type="entry name" value="PX"/>
    <property type="match status" value="1"/>
</dbReference>
<keyword evidence="8" id="KW-0967">Endosome</keyword>
<evidence type="ECO:0000256" key="12">
    <source>
        <dbReference type="ARBA" id="ARBA00023136"/>
    </source>
</evidence>
<dbReference type="EnsemblMetazoa" id="XM_038214014.1">
    <property type="protein sequence ID" value="XP_038069942.1"/>
    <property type="gene ID" value="LOC119739183"/>
</dbReference>
<comment type="subunit">
    <text evidence="14">Homooligomer. Interacts with EGFR.</text>
</comment>
<evidence type="ECO:0000313" key="19">
    <source>
        <dbReference type="Proteomes" id="UP000887568"/>
    </source>
</evidence>
<evidence type="ECO:0000256" key="1">
    <source>
        <dbReference type="ARBA" id="ARBA00004146"/>
    </source>
</evidence>
<evidence type="ECO:0000256" key="13">
    <source>
        <dbReference type="ARBA" id="ARBA00023228"/>
    </source>
</evidence>
<evidence type="ECO:0000256" key="7">
    <source>
        <dbReference type="ARBA" id="ARBA00022553"/>
    </source>
</evidence>
<feature type="region of interest" description="Disordered" evidence="16">
    <location>
        <begin position="295"/>
        <end position="399"/>
    </location>
</feature>
<dbReference type="InterPro" id="IPR036871">
    <property type="entry name" value="PX_dom_sf"/>
</dbReference>
<dbReference type="RefSeq" id="XP_038069942.1">
    <property type="nucleotide sequence ID" value="XM_038214014.1"/>
</dbReference>
<feature type="compositionally biased region" description="Polar residues" evidence="16">
    <location>
        <begin position="295"/>
        <end position="327"/>
    </location>
</feature>
<protein>
    <recommendedName>
        <fullName evidence="15">Sorting nexin-16</fullName>
    </recommendedName>
</protein>
<keyword evidence="9" id="KW-0653">Protein transport</keyword>
<dbReference type="SUPFAM" id="SSF64268">
    <property type="entry name" value="PX domain"/>
    <property type="match status" value="1"/>
</dbReference>
<keyword evidence="10" id="KW-0175">Coiled coil</keyword>
<evidence type="ECO:0000256" key="4">
    <source>
        <dbReference type="ARBA" id="ARBA00004496"/>
    </source>
</evidence>
<keyword evidence="6" id="KW-0963">Cytoplasm</keyword>
<keyword evidence="11" id="KW-0446">Lipid-binding</keyword>
<dbReference type="OMA" id="CTRMEDK"/>
<keyword evidence="5" id="KW-0813">Transport</keyword>
<dbReference type="PANTHER" id="PTHR22999:SF23">
    <property type="entry name" value="SORTING NEXIN-16"/>
    <property type="match status" value="1"/>
</dbReference>
<evidence type="ECO:0000256" key="14">
    <source>
        <dbReference type="ARBA" id="ARBA00063452"/>
    </source>
</evidence>
<dbReference type="GO" id="GO:0008333">
    <property type="term" value="P:endosome to lysosome transport"/>
    <property type="evidence" value="ECO:0007669"/>
    <property type="project" value="TreeGrafter"/>
</dbReference>
<dbReference type="GO" id="GO:0031901">
    <property type="term" value="C:early endosome membrane"/>
    <property type="evidence" value="ECO:0007669"/>
    <property type="project" value="UniProtKB-SubCell"/>
</dbReference>
<organism evidence="18 19">
    <name type="scientific">Patiria miniata</name>
    <name type="common">Bat star</name>
    <name type="synonym">Asterina miniata</name>
    <dbReference type="NCBI Taxonomy" id="46514"/>
    <lineage>
        <taxon>Eukaryota</taxon>
        <taxon>Metazoa</taxon>
        <taxon>Echinodermata</taxon>
        <taxon>Eleutherozoa</taxon>
        <taxon>Asterozoa</taxon>
        <taxon>Asteroidea</taxon>
        <taxon>Valvatacea</taxon>
        <taxon>Valvatida</taxon>
        <taxon>Asterinidae</taxon>
        <taxon>Patiria</taxon>
    </lineage>
</organism>
<dbReference type="Proteomes" id="UP000887568">
    <property type="component" value="Unplaced"/>
</dbReference>
<feature type="region of interest" description="Disordered" evidence="16">
    <location>
        <begin position="77"/>
        <end position="98"/>
    </location>
</feature>
<keyword evidence="7" id="KW-0597">Phosphoprotein</keyword>
<dbReference type="GO" id="GO:0035091">
    <property type="term" value="F:phosphatidylinositol binding"/>
    <property type="evidence" value="ECO:0007669"/>
    <property type="project" value="InterPro"/>
</dbReference>
<dbReference type="GO" id="GO:0006622">
    <property type="term" value="P:protein targeting to lysosome"/>
    <property type="evidence" value="ECO:0007669"/>
    <property type="project" value="TreeGrafter"/>
</dbReference>
<feature type="region of interest" description="Disordered" evidence="16">
    <location>
        <begin position="1"/>
        <end position="38"/>
    </location>
</feature>